<gene>
    <name evidence="2" type="ORF">CAE01nite_03870</name>
</gene>
<accession>A0A512D838</accession>
<dbReference type="AlphaFoldDB" id="A0A512D838"/>
<reference evidence="2 3" key="1">
    <citation type="submission" date="2019-07" db="EMBL/GenBank/DDBJ databases">
        <title>Whole genome shotgun sequence of Cellulomonas aerilata NBRC 106308.</title>
        <authorList>
            <person name="Hosoyama A."/>
            <person name="Uohara A."/>
            <person name="Ohji S."/>
            <person name="Ichikawa N."/>
        </authorList>
    </citation>
    <scope>NUCLEOTIDE SEQUENCE [LARGE SCALE GENOMIC DNA]</scope>
    <source>
        <strain evidence="2 3">NBRC 106308</strain>
    </source>
</reference>
<keyword evidence="3" id="KW-1185">Reference proteome</keyword>
<keyword evidence="1" id="KW-0812">Transmembrane</keyword>
<protein>
    <submittedName>
        <fullName evidence="2">Uncharacterized protein</fullName>
    </submittedName>
</protein>
<keyword evidence="1" id="KW-1133">Transmembrane helix</keyword>
<evidence type="ECO:0000313" key="3">
    <source>
        <dbReference type="Proteomes" id="UP000321181"/>
    </source>
</evidence>
<proteinExistence type="predicted"/>
<keyword evidence="1" id="KW-0472">Membrane</keyword>
<organism evidence="2 3">
    <name type="scientific">Cellulomonas aerilata</name>
    <dbReference type="NCBI Taxonomy" id="515326"/>
    <lineage>
        <taxon>Bacteria</taxon>
        <taxon>Bacillati</taxon>
        <taxon>Actinomycetota</taxon>
        <taxon>Actinomycetes</taxon>
        <taxon>Micrococcales</taxon>
        <taxon>Cellulomonadaceae</taxon>
        <taxon>Cellulomonas</taxon>
    </lineage>
</organism>
<feature type="transmembrane region" description="Helical" evidence="1">
    <location>
        <begin position="41"/>
        <end position="63"/>
    </location>
</feature>
<comment type="caution">
    <text evidence="2">The sequence shown here is derived from an EMBL/GenBank/DDBJ whole genome shotgun (WGS) entry which is preliminary data.</text>
</comment>
<evidence type="ECO:0000313" key="2">
    <source>
        <dbReference type="EMBL" id="GEO32662.1"/>
    </source>
</evidence>
<sequence length="71" mass="7644">MVPRRVWLWLVGAGLVLVVAYRVLAGLRIGTFGAPTDIGGGFVLLVGYALVALGLVGLLARWLTAREARRR</sequence>
<dbReference type="RefSeq" id="WP_146899089.1">
    <property type="nucleotide sequence ID" value="NZ_BAAARM010000001.1"/>
</dbReference>
<evidence type="ECO:0000256" key="1">
    <source>
        <dbReference type="SAM" id="Phobius"/>
    </source>
</evidence>
<name>A0A512D838_9CELL</name>
<dbReference type="EMBL" id="BJYY01000001">
    <property type="protein sequence ID" value="GEO32662.1"/>
    <property type="molecule type" value="Genomic_DNA"/>
</dbReference>
<dbReference type="Proteomes" id="UP000321181">
    <property type="component" value="Unassembled WGS sequence"/>
</dbReference>